<evidence type="ECO:0000256" key="3">
    <source>
        <dbReference type="ARBA" id="ARBA00022729"/>
    </source>
</evidence>
<evidence type="ECO:0000256" key="2">
    <source>
        <dbReference type="ARBA" id="ARBA00022692"/>
    </source>
</evidence>
<keyword evidence="3" id="KW-0732">Signal</keyword>
<sequence>MPVFLFVQRLYNLYSMSRKHINKYFQKYHIFSYAAILSVILYACNVTKKVPDGEYLLTKNKFQFVDGKVHADEIEDMVAQKPNKKTLMVLPLGLLFYNAANPKYDTILKEYMTYPSEMRNQKLRDSLFVKYERPEYVGKNLFWNRFFHTVGQAPVIFSDAKTKQSEKSINNRLVNRGYWDSEVKTNVKKDSASKKAEVEYVITHKDPTHIKEYYYHIPDPNIRSLYESRLDKSLVRKGQVLDETVLEKEITRINDLAKEAGYYKFNNDNQDIYFVADSLRSRKDVPVVMNIHKDSLDTPYRKATLGKISVSVVNNINNINRLKIKDSIRGIQISRNNRKYDSISLWRPITIKPGDLYKQSDLDLTRRNLIAMNNFTILKASDELRKNGTPAERDSIIDVEYILKPLPKYEFNIATDVHYSQILNFGFSPSVDLTTRNVFGGAENLITSFSGIVGTTKDPKNPDAFFNAYELSAQASLQFPRLLVPFKNYWKLVPKRYSPTTSLNLGASIQNNIGLGRINFNTSLSYNANVKDGLVQHRLTLFNTQLSLTQNKDRYYEYFPGDNDIRKNIFNLYEASNPGINQNDYSFDEFSALLLGDTAFINNLINSDRNLLYNFMQSIYNKERQTQDVIISSIIYNYTYNEIGKKEYVNPFSFIGKVELAGNFLNLITKKEENYLVYGNTKTIFKIPFSQFIKFDLDFRKYFTFFNDRAKPHTLAIRQFMGIGIPYGNSSEMPFVRSYFNGGAYDIRAWMAFGGLGPADSQLDERVRSYAMDNLKLTTSVEYRVPLTDMFETAIFTDAGNIWGLKDNGFGDQFKFRKFISQMGVGSGFGIRMNIAYVNLRLDMAYKMYDPNRPQGDRWVVDKIKPLKPTINFAIGYPF</sequence>
<dbReference type="AlphaFoldDB" id="A0A4R8IIQ0"/>
<dbReference type="InterPro" id="IPR000184">
    <property type="entry name" value="Bac_surfAg_D15"/>
</dbReference>
<dbReference type="Gene3D" id="2.40.160.50">
    <property type="entry name" value="membrane protein fhac: a member of the omp85/tpsb transporter family"/>
    <property type="match status" value="1"/>
</dbReference>
<protein>
    <submittedName>
        <fullName evidence="7">Outer membrane protein assembly factor BamA</fullName>
    </submittedName>
</protein>
<dbReference type="PANTHER" id="PTHR12815:SF47">
    <property type="entry name" value="TRANSLOCATION AND ASSEMBLY MODULE SUBUNIT TAMA"/>
    <property type="match status" value="1"/>
</dbReference>
<evidence type="ECO:0000256" key="1">
    <source>
        <dbReference type="ARBA" id="ARBA00004370"/>
    </source>
</evidence>
<dbReference type="Pfam" id="PF01103">
    <property type="entry name" value="Omp85"/>
    <property type="match status" value="1"/>
</dbReference>
<dbReference type="InterPro" id="IPR039910">
    <property type="entry name" value="D15-like"/>
</dbReference>
<gene>
    <name evidence="7" type="ORF">B0I22_0977</name>
</gene>
<dbReference type="Proteomes" id="UP000295313">
    <property type="component" value="Unassembled WGS sequence"/>
</dbReference>
<keyword evidence="4" id="KW-0472">Membrane</keyword>
<evidence type="ECO:0000313" key="7">
    <source>
        <dbReference type="EMBL" id="TDX86823.1"/>
    </source>
</evidence>
<evidence type="ECO:0000313" key="8">
    <source>
        <dbReference type="Proteomes" id="UP000295313"/>
    </source>
</evidence>
<accession>A0A4R8IIQ0</accession>
<keyword evidence="2" id="KW-0812">Transmembrane</keyword>
<keyword evidence="5" id="KW-0998">Cell outer membrane</keyword>
<proteinExistence type="predicted"/>
<comment type="subcellular location">
    <subcellularLocation>
        <location evidence="1">Membrane</location>
    </subcellularLocation>
</comment>
<evidence type="ECO:0000259" key="6">
    <source>
        <dbReference type="Pfam" id="PF01103"/>
    </source>
</evidence>
<name>A0A4R8IIQ0_9FLAO</name>
<keyword evidence="8" id="KW-1185">Reference proteome</keyword>
<dbReference type="PANTHER" id="PTHR12815">
    <property type="entry name" value="SORTING AND ASSEMBLY MACHINERY SAMM50 PROTEIN FAMILY MEMBER"/>
    <property type="match status" value="1"/>
</dbReference>
<feature type="domain" description="Bacterial surface antigen (D15)" evidence="6">
    <location>
        <begin position="518"/>
        <end position="877"/>
    </location>
</feature>
<evidence type="ECO:0000256" key="5">
    <source>
        <dbReference type="ARBA" id="ARBA00023237"/>
    </source>
</evidence>
<organism evidence="7 8">
    <name type="scientific">Epilithonimonas xixisoli</name>
    <dbReference type="NCBI Taxonomy" id="1476462"/>
    <lineage>
        <taxon>Bacteria</taxon>
        <taxon>Pseudomonadati</taxon>
        <taxon>Bacteroidota</taxon>
        <taxon>Flavobacteriia</taxon>
        <taxon>Flavobacteriales</taxon>
        <taxon>Weeksellaceae</taxon>
        <taxon>Chryseobacterium group</taxon>
        <taxon>Epilithonimonas</taxon>
    </lineage>
</organism>
<comment type="caution">
    <text evidence="7">The sequence shown here is derived from an EMBL/GenBank/DDBJ whole genome shotgun (WGS) entry which is preliminary data.</text>
</comment>
<evidence type="ECO:0000256" key="4">
    <source>
        <dbReference type="ARBA" id="ARBA00023136"/>
    </source>
</evidence>
<dbReference type="EMBL" id="SOEO01000001">
    <property type="protein sequence ID" value="TDX86823.1"/>
    <property type="molecule type" value="Genomic_DNA"/>
</dbReference>
<reference evidence="7 8" key="1">
    <citation type="submission" date="2019-03" db="EMBL/GenBank/DDBJ databases">
        <title>Genomic Encyclopedia of Type Strains, Phase III (KMG-III): the genomes of soil and plant-associated and newly described type strains.</title>
        <authorList>
            <person name="Whitman W."/>
        </authorList>
    </citation>
    <scope>NUCLEOTIDE SEQUENCE [LARGE SCALE GENOMIC DNA]</scope>
    <source>
        <strain evidence="7 8">CGMCC 1.12802</strain>
    </source>
</reference>